<reference evidence="2 3" key="1">
    <citation type="submission" date="2019-03" db="EMBL/GenBank/DDBJ databases">
        <title>Diversity of the mouse oral microbiome.</title>
        <authorList>
            <person name="Joseph S."/>
            <person name="Aduse-Opoku J."/>
            <person name="Curtis M."/>
            <person name="Wade W."/>
            <person name="Hashim A."/>
        </authorList>
    </citation>
    <scope>NUCLEOTIDE SEQUENCE [LARGE SCALE GENOMIC DNA]</scope>
    <source>
        <strain evidence="3">irhom_31</strain>
    </source>
</reference>
<evidence type="ECO:0000256" key="1">
    <source>
        <dbReference type="SAM" id="Phobius"/>
    </source>
</evidence>
<accession>A0A4Y9F6E4</accession>
<name>A0A4Y9F6E4_9MICC</name>
<comment type="caution">
    <text evidence="2">The sequence shown here is derived from an EMBL/GenBank/DDBJ whole genome shotgun (WGS) entry which is preliminary data.</text>
</comment>
<feature type="transmembrane region" description="Helical" evidence="1">
    <location>
        <begin position="115"/>
        <end position="139"/>
    </location>
</feature>
<organism evidence="2 3">
    <name type="scientific">Rothia nasimurium</name>
    <dbReference type="NCBI Taxonomy" id="85336"/>
    <lineage>
        <taxon>Bacteria</taxon>
        <taxon>Bacillati</taxon>
        <taxon>Actinomycetota</taxon>
        <taxon>Actinomycetes</taxon>
        <taxon>Micrococcales</taxon>
        <taxon>Micrococcaceae</taxon>
        <taxon>Rothia</taxon>
    </lineage>
</organism>
<dbReference type="RefSeq" id="WP_135011230.1">
    <property type="nucleotide sequence ID" value="NZ_JADGLK010000003.1"/>
</dbReference>
<feature type="transmembrane region" description="Helical" evidence="1">
    <location>
        <begin position="36"/>
        <end position="53"/>
    </location>
</feature>
<protein>
    <submittedName>
        <fullName evidence="2">Uncharacterized protein</fullName>
    </submittedName>
</protein>
<dbReference type="OrthoDB" id="5125396at2"/>
<dbReference type="Proteomes" id="UP000297951">
    <property type="component" value="Unassembled WGS sequence"/>
</dbReference>
<feature type="transmembrane region" description="Helical" evidence="1">
    <location>
        <begin position="12"/>
        <end position="30"/>
    </location>
</feature>
<keyword evidence="1" id="KW-1133">Transmembrane helix</keyword>
<proteinExistence type="predicted"/>
<evidence type="ECO:0000313" key="3">
    <source>
        <dbReference type="Proteomes" id="UP000297951"/>
    </source>
</evidence>
<feature type="transmembrane region" description="Helical" evidence="1">
    <location>
        <begin position="60"/>
        <end position="77"/>
    </location>
</feature>
<keyword evidence="1" id="KW-0472">Membrane</keyword>
<gene>
    <name evidence="2" type="ORF">E4U03_01500</name>
</gene>
<dbReference type="AlphaFoldDB" id="A0A4Y9F6E4"/>
<keyword evidence="1" id="KW-0812">Transmembrane</keyword>
<dbReference type="EMBL" id="SPQC01000003">
    <property type="protein sequence ID" value="TFU24039.1"/>
    <property type="molecule type" value="Genomic_DNA"/>
</dbReference>
<evidence type="ECO:0000313" key="2">
    <source>
        <dbReference type="EMBL" id="TFU24039.1"/>
    </source>
</evidence>
<sequence>MRRGHQVARSWLIASSATGLGATSHLLAGGHLPHPLVLALATSLAALLTLGLTRLKLPRTSLALGVLAGQGILHALYSHGQPLAPVSAGHSHHGSELLLGATHLEPLAHAGPAMWAGHTLAAAITFGLLAYGEHLLLALRALLGYVRARLEPVRVHPLLGAPTLPVAATAAHLVSLLTRTCRAPRGPPVLA</sequence>